<feature type="transmembrane region" description="Helical" evidence="7">
    <location>
        <begin position="348"/>
        <end position="371"/>
    </location>
</feature>
<feature type="transmembrane region" description="Helical" evidence="7">
    <location>
        <begin position="26"/>
        <end position="46"/>
    </location>
</feature>
<keyword evidence="3" id="KW-0813">Transport</keyword>
<keyword evidence="4 7" id="KW-0812">Transmembrane</keyword>
<accession>K9ASQ5</accession>
<feature type="transmembrane region" description="Helical" evidence="7">
    <location>
        <begin position="125"/>
        <end position="147"/>
    </location>
</feature>
<evidence type="ECO:0000256" key="3">
    <source>
        <dbReference type="ARBA" id="ARBA00022448"/>
    </source>
</evidence>
<feature type="transmembrane region" description="Helical" evidence="7">
    <location>
        <begin position="167"/>
        <end position="187"/>
    </location>
</feature>
<feature type="transmembrane region" description="Helical" evidence="7">
    <location>
        <begin position="240"/>
        <end position="258"/>
    </location>
</feature>
<dbReference type="STRING" id="1229783.C273_00205"/>
<keyword evidence="9" id="KW-1185">Reference proteome</keyword>
<evidence type="ECO:0000256" key="1">
    <source>
        <dbReference type="ARBA" id="ARBA00004141"/>
    </source>
</evidence>
<name>K9ASQ5_9STAP</name>
<evidence type="ECO:0000256" key="2">
    <source>
        <dbReference type="ARBA" id="ARBA00008821"/>
    </source>
</evidence>
<evidence type="ECO:0000313" key="8">
    <source>
        <dbReference type="EMBL" id="EKU50398.1"/>
    </source>
</evidence>
<protein>
    <submittedName>
        <fullName evidence="8">Uracil permease</fullName>
    </submittedName>
</protein>
<proteinExistence type="inferred from homology"/>
<dbReference type="Pfam" id="PF00860">
    <property type="entry name" value="Xan_ur_permease"/>
    <property type="match status" value="1"/>
</dbReference>
<comment type="subcellular location">
    <subcellularLocation>
        <location evidence="1">Membrane</location>
        <topology evidence="1">Multi-pass membrane protein</topology>
    </subcellularLocation>
</comment>
<evidence type="ECO:0000256" key="6">
    <source>
        <dbReference type="ARBA" id="ARBA00023136"/>
    </source>
</evidence>
<dbReference type="GO" id="GO:0005886">
    <property type="term" value="C:plasma membrane"/>
    <property type="evidence" value="ECO:0007669"/>
    <property type="project" value="UniProtKB-ARBA"/>
</dbReference>
<dbReference type="Proteomes" id="UP000009885">
    <property type="component" value="Unassembled WGS sequence"/>
</dbReference>
<dbReference type="InterPro" id="IPR006043">
    <property type="entry name" value="NCS2"/>
</dbReference>
<dbReference type="OrthoDB" id="9779092at2"/>
<dbReference type="EMBL" id="AMSQ01000001">
    <property type="protein sequence ID" value="EKU50398.1"/>
    <property type="molecule type" value="Genomic_DNA"/>
</dbReference>
<dbReference type="GO" id="GO:0042907">
    <property type="term" value="F:xanthine transmembrane transporter activity"/>
    <property type="evidence" value="ECO:0007669"/>
    <property type="project" value="TreeGrafter"/>
</dbReference>
<evidence type="ECO:0000313" key="9">
    <source>
        <dbReference type="Proteomes" id="UP000009885"/>
    </source>
</evidence>
<dbReference type="NCBIfam" id="TIGR00801">
    <property type="entry name" value="ncs2"/>
    <property type="match status" value="1"/>
</dbReference>
<organism evidence="8 9">
    <name type="scientific">Staphylococcus massiliensis S46</name>
    <dbReference type="NCBI Taxonomy" id="1229783"/>
    <lineage>
        <taxon>Bacteria</taxon>
        <taxon>Bacillati</taxon>
        <taxon>Bacillota</taxon>
        <taxon>Bacilli</taxon>
        <taxon>Bacillales</taxon>
        <taxon>Staphylococcaceae</taxon>
        <taxon>Staphylococcus</taxon>
    </lineage>
</organism>
<dbReference type="InterPro" id="IPR006042">
    <property type="entry name" value="Xan_ur_permease"/>
</dbReference>
<dbReference type="eggNOG" id="COG2233">
    <property type="taxonomic scope" value="Bacteria"/>
</dbReference>
<feature type="transmembrane region" description="Helical" evidence="7">
    <location>
        <begin position="309"/>
        <end position="336"/>
    </location>
</feature>
<feature type="transmembrane region" description="Helical" evidence="7">
    <location>
        <begin position="100"/>
        <end position="118"/>
    </location>
</feature>
<feature type="transmembrane region" description="Helical" evidence="7">
    <location>
        <begin position="383"/>
        <end position="401"/>
    </location>
</feature>
<keyword evidence="5 7" id="KW-1133">Transmembrane helix</keyword>
<sequence length="438" mass="46984">MKNDYMFERTVEPVLDVHEKPNASTWAFLSLQHLFAMFGATVLVPFLTGLPVSSALLASGIGTLLYILITKAQIPAYLGSSFAFITPIITGLKTHSLGDMLVALFMSGLMYVIIGLIIKLSGTNWLMRLLPPVVVGPVIMVIGLSLAPVAVNMATFENPGDKEGYNLTYLIVAMITLLVTVIVQGYFKGFLSLIPVLIGIIVGYIVSLTLGIVDFEKVLKAKWLQFPDIYLPFRDYEPSIHMGLIIIMIPIVFVTVSEHIGHQLVINKIVGRNFFEKPGLHRSIIGDGVSTMLASLIGGPPSTTYGENIGVLAITRIFSIFVIGGAAVCAIILGFVGKFTALISSIPTPVMGGVSILLFGIIAASGLRMLVESKVDFADNRNLVIASVILVVGIGNLLLDLQHVGIKLQIEGMALAATAGILLNLILPKGDTKQNEEA</sequence>
<evidence type="ECO:0000256" key="4">
    <source>
        <dbReference type="ARBA" id="ARBA00022692"/>
    </source>
</evidence>
<evidence type="ECO:0000256" key="7">
    <source>
        <dbReference type="SAM" id="Phobius"/>
    </source>
</evidence>
<evidence type="ECO:0000256" key="5">
    <source>
        <dbReference type="ARBA" id="ARBA00022989"/>
    </source>
</evidence>
<comment type="similarity">
    <text evidence="2">Belongs to the nucleobase:cation symporter-2 (NCS2) (TC 2.A.40) family.</text>
</comment>
<dbReference type="RefSeq" id="WP_009381626.1">
    <property type="nucleotide sequence ID" value="NZ_AMSQ01000001.1"/>
</dbReference>
<dbReference type="PANTHER" id="PTHR42810:SF2">
    <property type="entry name" value="PURINE PERMEASE C1399.01C-RELATED"/>
    <property type="match status" value="1"/>
</dbReference>
<dbReference type="PROSITE" id="PS01116">
    <property type="entry name" value="XANTH_URACIL_PERMASE"/>
    <property type="match status" value="1"/>
</dbReference>
<keyword evidence="6 7" id="KW-0472">Membrane</keyword>
<gene>
    <name evidence="8" type="ORF">C273_00205</name>
</gene>
<feature type="transmembrane region" description="Helical" evidence="7">
    <location>
        <begin position="194"/>
        <end position="213"/>
    </location>
</feature>
<feature type="transmembrane region" description="Helical" evidence="7">
    <location>
        <begin position="408"/>
        <end position="427"/>
    </location>
</feature>
<dbReference type="PATRIC" id="fig|1229783.3.peg.42"/>
<comment type="caution">
    <text evidence="8">The sequence shown here is derived from an EMBL/GenBank/DDBJ whole genome shotgun (WGS) entry which is preliminary data.</text>
</comment>
<dbReference type="PANTHER" id="PTHR42810">
    <property type="entry name" value="PURINE PERMEASE C1399.01C-RELATED"/>
    <property type="match status" value="1"/>
</dbReference>
<reference evidence="8 9" key="1">
    <citation type="journal article" date="2013" name="Genome Announc.">
        <title>Genome Sequence of Staphylococcus massiliensis Strain S46, Isolated from the Surface of Healthy Human Skin.</title>
        <authorList>
            <person name="Srivastav R."/>
            <person name="Singh A."/>
            <person name="Jangir P.K."/>
            <person name="Kumari C."/>
            <person name="Muduli S."/>
            <person name="Sharma R."/>
        </authorList>
    </citation>
    <scope>NUCLEOTIDE SEQUENCE [LARGE SCALE GENOMIC DNA]</scope>
    <source>
        <strain evidence="8 9">S46</strain>
    </source>
</reference>
<dbReference type="AlphaFoldDB" id="K9ASQ5"/>